<feature type="compositionally biased region" description="Polar residues" evidence="1">
    <location>
        <begin position="282"/>
        <end position="306"/>
    </location>
</feature>
<feature type="region of interest" description="Disordered" evidence="1">
    <location>
        <begin position="273"/>
        <end position="323"/>
    </location>
</feature>
<dbReference type="VEuPathDB" id="FungiDB:BON22_4686"/>
<feature type="region of interest" description="Disordered" evidence="1">
    <location>
        <begin position="342"/>
        <end position="372"/>
    </location>
</feature>
<evidence type="ECO:0000313" key="3">
    <source>
        <dbReference type="Proteomes" id="UP000189513"/>
    </source>
</evidence>
<keyword evidence="3" id="KW-1185">Reference proteome</keyword>
<proteinExistence type="predicted"/>
<name>A0A1V2L0S8_CYBFA</name>
<dbReference type="AlphaFoldDB" id="A0A1V2L0S8"/>
<organism evidence="2 3">
    <name type="scientific">Cyberlindnera fabianii</name>
    <name type="common">Yeast</name>
    <name type="synonym">Hansenula fabianii</name>
    <dbReference type="NCBI Taxonomy" id="36022"/>
    <lineage>
        <taxon>Eukaryota</taxon>
        <taxon>Fungi</taxon>
        <taxon>Dikarya</taxon>
        <taxon>Ascomycota</taxon>
        <taxon>Saccharomycotina</taxon>
        <taxon>Saccharomycetes</taxon>
        <taxon>Phaffomycetales</taxon>
        <taxon>Phaffomycetaceae</taxon>
        <taxon>Cyberlindnera</taxon>
    </lineage>
</organism>
<reference evidence="3" key="1">
    <citation type="journal article" date="2017" name="Genome Announc.">
        <title>Genome sequences of Cyberlindnera fabianii 65, Pichia kudriavzevii 129, and Saccharomyces cerevisiae 131 isolated from fermented masau fruits in Zimbabwe.</title>
        <authorList>
            <person name="van Rijswijck I.M.H."/>
            <person name="Derks M.F.L."/>
            <person name="Abee T."/>
            <person name="de Ridder D."/>
            <person name="Smid E.J."/>
        </authorList>
    </citation>
    <scope>NUCLEOTIDE SEQUENCE [LARGE SCALE GENOMIC DNA]</scope>
    <source>
        <strain evidence="3">65</strain>
    </source>
</reference>
<feature type="compositionally biased region" description="Acidic residues" evidence="1">
    <location>
        <begin position="61"/>
        <end position="81"/>
    </location>
</feature>
<gene>
    <name evidence="2" type="ORF">BON22_4686</name>
</gene>
<evidence type="ECO:0000313" key="2">
    <source>
        <dbReference type="EMBL" id="ONH65508.1"/>
    </source>
</evidence>
<dbReference type="STRING" id="36022.A0A1V2L0S8"/>
<dbReference type="Proteomes" id="UP000189513">
    <property type="component" value="Unassembled WGS sequence"/>
</dbReference>
<accession>A0A1V2L0S8</accession>
<sequence length="383" mass="42020">MANTEKESSSIMGIFTGVLNYIKGGFKFLEPVLPKKQNTSQMPSKSITSTTDMKTHKQQDDSDNDDADHDDHDDHDDDDDDHSLFPKKIIIDKEAFKGSSAVACSTNKPSKLVKVEHLDGSVAWSFDHNETGATVGNMTSMSNMTSPFLTSTGSTVSGGFSPMINMNIGYLTRHIKKHALNKAYECPFFDEHSENKCHPNGGFSRRDTYKTHLKARHFKYPPGTRSQDRAITAGKCGLCNKPYESNEDWVERHIEGGECEALPKGYTGRVKNSRRKNYEYPNPQQISPISSNSGNDSPMTSKSSPHTLVMPQNGGGSMSHHHLPMQDSISGNIHIGVANMTPGSIGTPIHSRPGSAEGGSTVMNNNTNNTTTTDHIEMKSIQI</sequence>
<comment type="caution">
    <text evidence="2">The sequence shown here is derived from an EMBL/GenBank/DDBJ whole genome shotgun (WGS) entry which is preliminary data.</text>
</comment>
<feature type="compositionally biased region" description="Polar residues" evidence="1">
    <location>
        <begin position="36"/>
        <end position="52"/>
    </location>
</feature>
<protein>
    <submittedName>
        <fullName evidence="2">Transcription factor STP1</fullName>
    </submittedName>
</protein>
<feature type="region of interest" description="Disordered" evidence="1">
    <location>
        <begin position="33"/>
        <end position="82"/>
    </location>
</feature>
<dbReference type="EMBL" id="MPUK01000011">
    <property type="protein sequence ID" value="ONH65508.1"/>
    <property type="molecule type" value="Genomic_DNA"/>
</dbReference>
<evidence type="ECO:0000256" key="1">
    <source>
        <dbReference type="SAM" id="MobiDB-lite"/>
    </source>
</evidence>